<keyword evidence="1" id="KW-0479">Metal-binding</keyword>
<evidence type="ECO:0000313" key="4">
    <source>
        <dbReference type="Proteomes" id="UP000601435"/>
    </source>
</evidence>
<dbReference type="InterPro" id="IPR000571">
    <property type="entry name" value="Znf_CCCH"/>
</dbReference>
<keyword evidence="1" id="KW-0862">Zinc</keyword>
<gene>
    <name evidence="3" type="ORF">SNEC2469_LOCUS34369</name>
</gene>
<organism evidence="3 4">
    <name type="scientific">Symbiodinium necroappetens</name>
    <dbReference type="NCBI Taxonomy" id="1628268"/>
    <lineage>
        <taxon>Eukaryota</taxon>
        <taxon>Sar</taxon>
        <taxon>Alveolata</taxon>
        <taxon>Dinophyceae</taxon>
        <taxon>Suessiales</taxon>
        <taxon>Symbiodiniaceae</taxon>
        <taxon>Symbiodinium</taxon>
    </lineage>
</organism>
<proteinExistence type="predicted"/>
<dbReference type="EMBL" id="CAJNJA010094664">
    <property type="protein sequence ID" value="CAE7941685.1"/>
    <property type="molecule type" value="Genomic_DNA"/>
</dbReference>
<accession>A0A813C9N5</accession>
<reference evidence="3" key="1">
    <citation type="submission" date="2021-02" db="EMBL/GenBank/DDBJ databases">
        <authorList>
            <person name="Dougan E. K."/>
            <person name="Rhodes N."/>
            <person name="Thang M."/>
            <person name="Chan C."/>
        </authorList>
    </citation>
    <scope>NUCLEOTIDE SEQUENCE</scope>
</reference>
<keyword evidence="1" id="KW-0863">Zinc-finger</keyword>
<name>A0A813C9N5_9DINO</name>
<feature type="zinc finger region" description="C3H1-type" evidence="1">
    <location>
        <begin position="79"/>
        <end position="108"/>
    </location>
</feature>
<dbReference type="AlphaFoldDB" id="A0A813C9N5"/>
<keyword evidence="4" id="KW-1185">Reference proteome</keyword>
<protein>
    <recommendedName>
        <fullName evidence="2">C3H1-type domain-containing protein</fullName>
    </recommendedName>
</protein>
<dbReference type="Proteomes" id="UP000601435">
    <property type="component" value="Unassembled WGS sequence"/>
</dbReference>
<dbReference type="GO" id="GO:0008270">
    <property type="term" value="F:zinc ion binding"/>
    <property type="evidence" value="ECO:0007669"/>
    <property type="project" value="UniProtKB-KW"/>
</dbReference>
<comment type="caution">
    <text evidence="3">The sequence shown here is derived from an EMBL/GenBank/DDBJ whole genome shotgun (WGS) entry which is preliminary data.</text>
</comment>
<evidence type="ECO:0000313" key="3">
    <source>
        <dbReference type="EMBL" id="CAE7941685.1"/>
    </source>
</evidence>
<feature type="domain" description="C3H1-type" evidence="2">
    <location>
        <begin position="79"/>
        <end position="108"/>
    </location>
</feature>
<dbReference type="OrthoDB" id="423537at2759"/>
<evidence type="ECO:0000259" key="2">
    <source>
        <dbReference type="PROSITE" id="PS50103"/>
    </source>
</evidence>
<evidence type="ECO:0000256" key="1">
    <source>
        <dbReference type="PROSITE-ProRule" id="PRU00723"/>
    </source>
</evidence>
<sequence>MAGVRIAYRFTFIDLENGKADGAGRTQARSLSPLRTSANSDTLVVDTWAQRHLRTLRQGQDASVFDAPAPNRGSLGHPTLCSRPCIYFVKQGQCPHGDACGFCHHHHSTTPKPDKHQREWMSMMPRAQLLSLLAELLRERAEQDGLQGAGFVVAVVAVHAGLPCVLQALSKRELRKLHQLRQVLGAMNFSTMLSLAARYCEGRSRAVILQELRALRNGTQ</sequence>
<dbReference type="PROSITE" id="PS50103">
    <property type="entry name" value="ZF_C3H1"/>
    <property type="match status" value="1"/>
</dbReference>